<dbReference type="Proteomes" id="UP000272781">
    <property type="component" value="Unassembled WGS sequence"/>
</dbReference>
<dbReference type="AlphaFoldDB" id="A0AAJ4UWY3"/>
<dbReference type="EMBL" id="CP040940">
    <property type="protein sequence ID" value="QDD68201.1"/>
    <property type="molecule type" value="Genomic_DNA"/>
</dbReference>
<evidence type="ECO:0000313" key="2">
    <source>
        <dbReference type="EMBL" id="ROR38714.1"/>
    </source>
</evidence>
<sequence length="82" mass="9753">MKKIKLESGNYVFFPQKPINITKGLELWEIHKIYGLSKQIPITKKDFERLRKQKSEVVFVKKEPYIFGVIKGQYALIKIERI</sequence>
<gene>
    <name evidence="1" type="ORF">C6V80_10120</name>
    <name evidence="2" type="ORF">EDC58_1929</name>
</gene>
<dbReference type="EMBL" id="RJVK01000006">
    <property type="protein sequence ID" value="ROR38714.1"/>
    <property type="molecule type" value="Genomic_DNA"/>
</dbReference>
<protein>
    <submittedName>
        <fullName evidence="2">Uncharacterized protein</fullName>
    </submittedName>
</protein>
<evidence type="ECO:0000313" key="3">
    <source>
        <dbReference type="Proteomes" id="UP000272781"/>
    </source>
</evidence>
<reference evidence="2 3" key="1">
    <citation type="submission" date="2018-11" db="EMBL/GenBank/DDBJ databases">
        <title>Genomic Encyclopedia of Type Strains, Phase IV (KMG-IV): sequencing the most valuable type-strain genomes for metagenomic binning, comparative biology and taxonomic classification.</title>
        <authorList>
            <person name="Goeker M."/>
        </authorList>
    </citation>
    <scope>NUCLEOTIDE SEQUENCE [LARGE SCALE GENOMIC DNA]</scope>
    <source>
        <strain evidence="2 3">DSM 27783</strain>
    </source>
</reference>
<keyword evidence="1" id="KW-0614">Plasmid</keyword>
<dbReference type="Proteomes" id="UP000298805">
    <property type="component" value="Plasmid unnamed1"/>
</dbReference>
<reference evidence="1 4" key="2">
    <citation type="submission" date="2019-06" db="EMBL/GenBank/DDBJ databases">
        <title>A comparative analysis of the Nautiliaceae.</title>
        <authorList>
            <person name="Grosche A."/>
            <person name="Smedile F."/>
            <person name="Vetriani C."/>
        </authorList>
    </citation>
    <scope>NUCLEOTIDE SEQUENCE [LARGE SCALE GENOMIC DNA]</scope>
    <source>
        <strain evidence="1 4">TB6</strain>
        <plasmid evidence="1 4">unnamed1</plasmid>
    </source>
</reference>
<evidence type="ECO:0000313" key="1">
    <source>
        <dbReference type="EMBL" id="QDD68201.1"/>
    </source>
</evidence>
<proteinExistence type="predicted"/>
<geneLocation type="plasmid" evidence="1 4">
    <name>unnamed1</name>
</geneLocation>
<dbReference type="RefSeq" id="WP_123353301.1">
    <property type="nucleotide sequence ID" value="NZ_CP040940.1"/>
</dbReference>
<organism evidence="2 3">
    <name type="scientific">Caminibacter pacificus</name>
    <dbReference type="NCBI Taxonomy" id="1424653"/>
    <lineage>
        <taxon>Bacteria</taxon>
        <taxon>Pseudomonadati</taxon>
        <taxon>Campylobacterota</taxon>
        <taxon>Epsilonproteobacteria</taxon>
        <taxon>Nautiliales</taxon>
        <taxon>Nautiliaceae</taxon>
        <taxon>Caminibacter</taxon>
    </lineage>
</organism>
<keyword evidence="4" id="KW-1185">Reference proteome</keyword>
<name>A0AAJ4UWY3_9BACT</name>
<evidence type="ECO:0000313" key="4">
    <source>
        <dbReference type="Proteomes" id="UP000298805"/>
    </source>
</evidence>
<accession>A0AAJ4UWY3</accession>